<organism evidence="2 3">
    <name type="scientific">Aneurinibacillus thermoaerophilus</name>
    <dbReference type="NCBI Taxonomy" id="143495"/>
    <lineage>
        <taxon>Bacteria</taxon>
        <taxon>Bacillati</taxon>
        <taxon>Bacillota</taxon>
        <taxon>Bacilli</taxon>
        <taxon>Bacillales</taxon>
        <taxon>Paenibacillaceae</taxon>
        <taxon>Aneurinibacillus group</taxon>
        <taxon>Aneurinibacillus</taxon>
    </lineage>
</organism>
<evidence type="ECO:0000313" key="1">
    <source>
        <dbReference type="EMBL" id="QYY43527.1"/>
    </source>
</evidence>
<reference evidence="2 3" key="1">
    <citation type="submission" date="2016-10" db="EMBL/GenBank/DDBJ databases">
        <authorList>
            <person name="de Groot N.N."/>
        </authorList>
    </citation>
    <scope>NUCLEOTIDE SEQUENCE [LARGE SCALE GENOMIC DNA]</scope>
    <source>
        <strain evidence="2 3">L 420-91</strain>
    </source>
</reference>
<keyword evidence="4" id="KW-1185">Reference proteome</keyword>
<proteinExistence type="predicted"/>
<sequence>MKWQDESAQLLDELMKPLPVFVRPMAKKSIKSKVEQVAQQAGAEEVNKDHVVRGYIMAAPDKSRAVTALEANQIDLSPYADLLK</sequence>
<dbReference type="GeneID" id="97140639"/>
<reference evidence="1 4" key="2">
    <citation type="submission" date="2021-08" db="EMBL/GenBank/DDBJ databases">
        <title>Complete genome sequence of the strain Aneurinibacillus thermoaerophilus CCM 8960.</title>
        <authorList>
            <person name="Musilova J."/>
            <person name="Kourilova X."/>
            <person name="Pernicova I."/>
            <person name="Bezdicek M."/>
            <person name="Lengerova M."/>
            <person name="Obruca S."/>
            <person name="Sedlar K."/>
        </authorList>
    </citation>
    <scope>NUCLEOTIDE SEQUENCE [LARGE SCALE GENOMIC DNA]</scope>
    <source>
        <strain evidence="1 4">CCM 8960</strain>
    </source>
</reference>
<dbReference type="AlphaFoldDB" id="A0A1G7WXS7"/>
<gene>
    <name evidence="1" type="ORF">K3F53_04600</name>
    <name evidence="2" type="ORF">SAMN04489735_1002206</name>
</gene>
<accession>A0A1G7WXS7</accession>
<dbReference type="GO" id="GO:0015979">
    <property type="term" value="P:photosynthesis"/>
    <property type="evidence" value="ECO:0007669"/>
    <property type="project" value="InterPro"/>
</dbReference>
<dbReference type="Proteomes" id="UP000198956">
    <property type="component" value="Unassembled WGS sequence"/>
</dbReference>
<dbReference type="Proteomes" id="UP000826616">
    <property type="component" value="Chromosome"/>
</dbReference>
<name>A0A1G7WXS7_ANETH</name>
<dbReference type="RefSeq" id="WP_057899623.1">
    <property type="nucleotide sequence ID" value="NZ_CP080764.1"/>
</dbReference>
<dbReference type="Pfam" id="PF11084">
    <property type="entry name" value="DUF2621"/>
    <property type="match status" value="1"/>
</dbReference>
<evidence type="ECO:0000313" key="4">
    <source>
        <dbReference type="Proteomes" id="UP000826616"/>
    </source>
</evidence>
<evidence type="ECO:0000313" key="2">
    <source>
        <dbReference type="EMBL" id="SDG76704.1"/>
    </source>
</evidence>
<dbReference type="EMBL" id="CP080764">
    <property type="protein sequence ID" value="QYY43527.1"/>
    <property type="molecule type" value="Genomic_DNA"/>
</dbReference>
<dbReference type="GO" id="GO:0015995">
    <property type="term" value="P:chlorophyll biosynthetic process"/>
    <property type="evidence" value="ECO:0007669"/>
    <property type="project" value="InterPro"/>
</dbReference>
<dbReference type="EMBL" id="FNDE01000002">
    <property type="protein sequence ID" value="SDG76704.1"/>
    <property type="molecule type" value="Genomic_DNA"/>
</dbReference>
<evidence type="ECO:0000313" key="3">
    <source>
        <dbReference type="Proteomes" id="UP000198956"/>
    </source>
</evidence>
<protein>
    <submittedName>
        <fullName evidence="1">DUF2621 domain-containing protein</fullName>
    </submittedName>
    <submittedName>
        <fullName evidence="2">Proto-chlorophyllide reductase subunit</fullName>
    </submittedName>
</protein>
<dbReference type="GO" id="GO:0016491">
    <property type="term" value="F:oxidoreductase activity"/>
    <property type="evidence" value="ECO:0007669"/>
    <property type="project" value="InterPro"/>
</dbReference>
<dbReference type="InterPro" id="IPR020203">
    <property type="entry name" value="YneK"/>
</dbReference>